<comment type="similarity">
    <text evidence="1">Belongs to the leucine-binding protein family.</text>
</comment>
<name>A0ABM8PRT8_9HYPH</name>
<evidence type="ECO:0000313" key="6">
    <source>
        <dbReference type="Proteomes" id="UP000606921"/>
    </source>
</evidence>
<evidence type="ECO:0000256" key="1">
    <source>
        <dbReference type="ARBA" id="ARBA00010062"/>
    </source>
</evidence>
<gene>
    <name evidence="5" type="ORF">REJC140_03907</name>
</gene>
<proteinExistence type="inferred from homology"/>
<protein>
    <submittedName>
        <fullName evidence="5">ABC transporter substrate-binding protein</fullName>
    </submittedName>
</protein>
<feature type="domain" description="Leucine-binding protein" evidence="4">
    <location>
        <begin position="24"/>
        <end position="344"/>
    </location>
</feature>
<dbReference type="Gene3D" id="3.40.50.2300">
    <property type="match status" value="2"/>
</dbReference>
<dbReference type="PANTHER" id="PTHR47151:SF2">
    <property type="entry name" value="AMINO ACID BINDING PROTEIN"/>
    <property type="match status" value="1"/>
</dbReference>
<comment type="caution">
    <text evidence="5">The sequence shown here is derived from an EMBL/GenBank/DDBJ whole genome shotgun (WGS) entry which is preliminary data.</text>
</comment>
<dbReference type="InterPro" id="IPR028082">
    <property type="entry name" value="Peripla_BP_I"/>
</dbReference>
<dbReference type="RefSeq" id="WP_235988699.1">
    <property type="nucleotide sequence ID" value="NZ_CABFWF030000013.1"/>
</dbReference>
<organism evidence="5 6">
    <name type="scientific">Pseudorhizobium endolithicum</name>
    <dbReference type="NCBI Taxonomy" id="1191678"/>
    <lineage>
        <taxon>Bacteria</taxon>
        <taxon>Pseudomonadati</taxon>
        <taxon>Pseudomonadota</taxon>
        <taxon>Alphaproteobacteria</taxon>
        <taxon>Hyphomicrobiales</taxon>
        <taxon>Rhizobiaceae</taxon>
        <taxon>Rhizobium/Agrobacterium group</taxon>
        <taxon>Pseudorhizobium</taxon>
    </lineage>
</organism>
<evidence type="ECO:0000256" key="2">
    <source>
        <dbReference type="ARBA" id="ARBA00022729"/>
    </source>
</evidence>
<sequence length="355" mass="37593">MPVRLIAVTAALSLLAAPIAMAATIAVVAPQAGPYATLGQQVLAGARAAASTMGHTVLPLDENCESDAAAVADRIIEGKAVAAIGFLCSETLAGVMPRLSQAAIPALTIAVRSRILMEDARREGWPLYRMAPSEGDEAEKIAEVVLERWKADPVAIIDDGTIYGRELASAVRQSVEAGGISPVFVDTYRPGQEQQVALVRRLQKAGATHVVIGGDRNDIAVIARDAEKENIPLQLLAGDTMRAADQPVPLRDGVLAVAVPDYAARPTAGDAVAAIRSAGVEPEGYALPAYAAVQLVDRALSEAVDTPPPERIRRLHADTVVGPIAFDDLNDLFENPLRLQEWRSGRFVVVDIRTE</sequence>
<keyword evidence="2 3" id="KW-0732">Signal</keyword>
<evidence type="ECO:0000313" key="5">
    <source>
        <dbReference type="EMBL" id="CAD7045026.1"/>
    </source>
</evidence>
<feature type="chain" id="PRO_5045475441" evidence="3">
    <location>
        <begin position="23"/>
        <end position="355"/>
    </location>
</feature>
<keyword evidence="6" id="KW-1185">Reference proteome</keyword>
<evidence type="ECO:0000256" key="3">
    <source>
        <dbReference type="SAM" id="SignalP"/>
    </source>
</evidence>
<dbReference type="PANTHER" id="PTHR47151">
    <property type="entry name" value="LEU/ILE/VAL-BINDING ABC TRANSPORTER SUBUNIT"/>
    <property type="match status" value="1"/>
</dbReference>
<evidence type="ECO:0000259" key="4">
    <source>
        <dbReference type="Pfam" id="PF13458"/>
    </source>
</evidence>
<dbReference type="SUPFAM" id="SSF53822">
    <property type="entry name" value="Periplasmic binding protein-like I"/>
    <property type="match status" value="1"/>
</dbReference>
<dbReference type="CDD" id="cd06342">
    <property type="entry name" value="PBP1_ABC_LIVBP-like"/>
    <property type="match status" value="1"/>
</dbReference>
<reference evidence="5 6" key="1">
    <citation type="submission" date="2020-11" db="EMBL/GenBank/DDBJ databases">
        <authorList>
            <person name="Lassalle F."/>
        </authorList>
    </citation>
    <scope>NUCLEOTIDE SEQUENCE [LARGE SCALE GENOMIC DNA]</scope>
    <source>
        <strain evidence="5 6">JC140</strain>
    </source>
</reference>
<dbReference type="EMBL" id="CABFWF030000013">
    <property type="protein sequence ID" value="CAD7045026.1"/>
    <property type="molecule type" value="Genomic_DNA"/>
</dbReference>
<dbReference type="InterPro" id="IPR028081">
    <property type="entry name" value="Leu-bd"/>
</dbReference>
<accession>A0ABM8PRT8</accession>
<dbReference type="Pfam" id="PF13458">
    <property type="entry name" value="Peripla_BP_6"/>
    <property type="match status" value="1"/>
</dbReference>
<dbReference type="Proteomes" id="UP000606921">
    <property type="component" value="Unassembled WGS sequence"/>
</dbReference>
<feature type="signal peptide" evidence="3">
    <location>
        <begin position="1"/>
        <end position="22"/>
    </location>
</feature>